<name>A0AAE0WGS1_9BIVA</name>
<feature type="region of interest" description="Disordered" evidence="1">
    <location>
        <begin position="35"/>
        <end position="146"/>
    </location>
</feature>
<protein>
    <submittedName>
        <fullName evidence="2">Uncharacterized protein</fullName>
    </submittedName>
</protein>
<organism evidence="2 3">
    <name type="scientific">Potamilus streckersoni</name>
    <dbReference type="NCBI Taxonomy" id="2493646"/>
    <lineage>
        <taxon>Eukaryota</taxon>
        <taxon>Metazoa</taxon>
        <taxon>Spiralia</taxon>
        <taxon>Lophotrochozoa</taxon>
        <taxon>Mollusca</taxon>
        <taxon>Bivalvia</taxon>
        <taxon>Autobranchia</taxon>
        <taxon>Heteroconchia</taxon>
        <taxon>Palaeoheterodonta</taxon>
        <taxon>Unionida</taxon>
        <taxon>Unionoidea</taxon>
        <taxon>Unionidae</taxon>
        <taxon>Ambleminae</taxon>
        <taxon>Lampsilini</taxon>
        <taxon>Potamilus</taxon>
    </lineage>
</organism>
<evidence type="ECO:0000313" key="2">
    <source>
        <dbReference type="EMBL" id="KAK3612122.1"/>
    </source>
</evidence>
<keyword evidence="3" id="KW-1185">Reference proteome</keyword>
<evidence type="ECO:0000313" key="3">
    <source>
        <dbReference type="Proteomes" id="UP001195483"/>
    </source>
</evidence>
<dbReference type="AlphaFoldDB" id="A0AAE0WGS1"/>
<accession>A0AAE0WGS1</accession>
<reference evidence="2" key="2">
    <citation type="journal article" date="2021" name="Genome Biol. Evol.">
        <title>Developing a high-quality reference genome for a parasitic bivalve with doubly uniparental inheritance (Bivalvia: Unionida).</title>
        <authorList>
            <person name="Smith C.H."/>
        </authorList>
    </citation>
    <scope>NUCLEOTIDE SEQUENCE</scope>
    <source>
        <strain evidence="2">CHS0354</strain>
        <tissue evidence="2">Mantle</tissue>
    </source>
</reference>
<gene>
    <name evidence="2" type="ORF">CHS0354_031195</name>
</gene>
<reference evidence="2" key="3">
    <citation type="submission" date="2023-05" db="EMBL/GenBank/DDBJ databases">
        <authorList>
            <person name="Smith C.H."/>
        </authorList>
    </citation>
    <scope>NUCLEOTIDE SEQUENCE</scope>
    <source>
        <strain evidence="2">CHS0354</strain>
        <tissue evidence="2">Mantle</tissue>
    </source>
</reference>
<comment type="caution">
    <text evidence="2">The sequence shown here is derived from an EMBL/GenBank/DDBJ whole genome shotgun (WGS) entry which is preliminary data.</text>
</comment>
<proteinExistence type="predicted"/>
<feature type="compositionally biased region" description="Polar residues" evidence="1">
    <location>
        <begin position="123"/>
        <end position="146"/>
    </location>
</feature>
<dbReference type="EMBL" id="JAEAOA010001867">
    <property type="protein sequence ID" value="KAK3612122.1"/>
    <property type="molecule type" value="Genomic_DNA"/>
</dbReference>
<sequence length="146" mass="16615">MAQTEKGKQPIMGLTKLKKAKIQLSKMGALHSRLQISSKVPKMRRTPLKDSSNKNSFGKTDYQTYTNYTRQTPSNDPPYYLHTQEEPTLPSTSLKINRSTKSTENTKTLKSGLRPTRLLPHRTTPSNIATIQDNNNNTKMYDSYHS</sequence>
<evidence type="ECO:0000256" key="1">
    <source>
        <dbReference type="SAM" id="MobiDB-lite"/>
    </source>
</evidence>
<reference evidence="2" key="1">
    <citation type="journal article" date="2021" name="Genome Biol. Evol.">
        <title>A High-Quality Reference Genome for a Parasitic Bivalve with Doubly Uniparental Inheritance (Bivalvia: Unionida).</title>
        <authorList>
            <person name="Smith C.H."/>
        </authorList>
    </citation>
    <scope>NUCLEOTIDE SEQUENCE</scope>
    <source>
        <strain evidence="2">CHS0354</strain>
    </source>
</reference>
<feature type="compositionally biased region" description="Polar residues" evidence="1">
    <location>
        <begin position="53"/>
        <end position="74"/>
    </location>
</feature>
<dbReference type="Proteomes" id="UP001195483">
    <property type="component" value="Unassembled WGS sequence"/>
</dbReference>
<feature type="compositionally biased region" description="Polar residues" evidence="1">
    <location>
        <begin position="89"/>
        <end position="109"/>
    </location>
</feature>